<dbReference type="Gene3D" id="2.60.40.10">
    <property type="entry name" value="Immunoglobulins"/>
    <property type="match status" value="1"/>
</dbReference>
<dbReference type="InterPro" id="IPR007110">
    <property type="entry name" value="Ig-like_dom"/>
</dbReference>
<dbReference type="AlphaFoldDB" id="A0A7L2JU15"/>
<dbReference type="InterPro" id="IPR036179">
    <property type="entry name" value="Ig-like_dom_sf"/>
</dbReference>
<comment type="caution">
    <text evidence="2">The sequence shown here is derived from an EMBL/GenBank/DDBJ whole genome shotgun (WGS) entry which is preliminary data.</text>
</comment>
<dbReference type="Pfam" id="PF07654">
    <property type="entry name" value="C1-set"/>
    <property type="match status" value="1"/>
</dbReference>
<proteinExistence type="predicted"/>
<gene>
    <name evidence="2" type="primary">Ighe_1</name>
    <name evidence="2" type="ORF">CINMEX_R15215</name>
</gene>
<evidence type="ECO:0000259" key="1">
    <source>
        <dbReference type="PROSITE" id="PS50835"/>
    </source>
</evidence>
<dbReference type="Proteomes" id="UP000590623">
    <property type="component" value="Unassembled WGS sequence"/>
</dbReference>
<evidence type="ECO:0000313" key="3">
    <source>
        <dbReference type="Proteomes" id="UP000590623"/>
    </source>
</evidence>
<keyword evidence="3" id="KW-1185">Reference proteome</keyword>
<dbReference type="SMART" id="SM00407">
    <property type="entry name" value="IGc1"/>
    <property type="match status" value="1"/>
</dbReference>
<reference evidence="2 3" key="1">
    <citation type="submission" date="2019-09" db="EMBL/GenBank/DDBJ databases">
        <title>Bird 10,000 Genomes (B10K) Project - Family phase.</title>
        <authorList>
            <person name="Zhang G."/>
        </authorList>
    </citation>
    <scope>NUCLEOTIDE SEQUENCE [LARGE SCALE GENOMIC DNA]</scope>
    <source>
        <strain evidence="2">B10K-DU-001-77</strain>
        <tissue evidence="2">Muscle</tissue>
    </source>
</reference>
<feature type="non-terminal residue" evidence="2">
    <location>
        <position position="92"/>
    </location>
</feature>
<organism evidence="2 3">
    <name type="scientific">Cinclus mexicanus</name>
    <name type="common">American dipper</name>
    <dbReference type="NCBI Taxonomy" id="161649"/>
    <lineage>
        <taxon>Eukaryota</taxon>
        <taxon>Metazoa</taxon>
        <taxon>Chordata</taxon>
        <taxon>Craniata</taxon>
        <taxon>Vertebrata</taxon>
        <taxon>Euteleostomi</taxon>
        <taxon>Archelosauria</taxon>
        <taxon>Archosauria</taxon>
        <taxon>Dinosauria</taxon>
        <taxon>Saurischia</taxon>
        <taxon>Theropoda</taxon>
        <taxon>Coelurosauria</taxon>
        <taxon>Aves</taxon>
        <taxon>Neognathae</taxon>
        <taxon>Neoaves</taxon>
        <taxon>Telluraves</taxon>
        <taxon>Australaves</taxon>
        <taxon>Passeriformes</taxon>
        <taxon>Cinclidae</taxon>
        <taxon>Cinclus</taxon>
    </lineage>
</organism>
<accession>A0A7L2JU15</accession>
<sequence length="92" mass="9921">ARTPSVFPLLSCGDCKGQVSFGCFAAGFFPQPAFITWEGVASGESLSFPEVAMAKSQFGLSSRVIMDAEKAKNGKFVCQVQHRSSNLKEEIK</sequence>
<name>A0A7L2JU15_CINMU</name>
<dbReference type="PROSITE" id="PS50835">
    <property type="entry name" value="IG_LIKE"/>
    <property type="match status" value="1"/>
</dbReference>
<feature type="domain" description="Ig-like" evidence="1">
    <location>
        <begin position="4"/>
        <end position="92"/>
    </location>
</feature>
<feature type="non-terminal residue" evidence="2">
    <location>
        <position position="1"/>
    </location>
</feature>
<protein>
    <submittedName>
        <fullName evidence="2">IGHE protein</fullName>
    </submittedName>
</protein>
<dbReference type="InterPro" id="IPR003597">
    <property type="entry name" value="Ig_C1-set"/>
</dbReference>
<dbReference type="InterPro" id="IPR013783">
    <property type="entry name" value="Ig-like_fold"/>
</dbReference>
<evidence type="ECO:0000313" key="2">
    <source>
        <dbReference type="EMBL" id="NXR25946.1"/>
    </source>
</evidence>
<dbReference type="EMBL" id="VWYM01020126">
    <property type="protein sequence ID" value="NXR25946.1"/>
    <property type="molecule type" value="Genomic_DNA"/>
</dbReference>
<dbReference type="OrthoDB" id="8694217at2759"/>
<dbReference type="SUPFAM" id="SSF48726">
    <property type="entry name" value="Immunoglobulin"/>
    <property type="match status" value="1"/>
</dbReference>